<comment type="caution">
    <text evidence="1">The sequence shown here is derived from an EMBL/GenBank/DDBJ whole genome shotgun (WGS) entry which is preliminary data.</text>
</comment>
<organism evidence="1 2">
    <name type="scientific">Digitaria exilis</name>
    <dbReference type="NCBI Taxonomy" id="1010633"/>
    <lineage>
        <taxon>Eukaryota</taxon>
        <taxon>Viridiplantae</taxon>
        <taxon>Streptophyta</taxon>
        <taxon>Embryophyta</taxon>
        <taxon>Tracheophyta</taxon>
        <taxon>Spermatophyta</taxon>
        <taxon>Magnoliopsida</taxon>
        <taxon>Liliopsida</taxon>
        <taxon>Poales</taxon>
        <taxon>Poaceae</taxon>
        <taxon>PACMAD clade</taxon>
        <taxon>Panicoideae</taxon>
        <taxon>Panicodae</taxon>
        <taxon>Paniceae</taxon>
        <taxon>Anthephorinae</taxon>
        <taxon>Digitaria</taxon>
    </lineage>
</organism>
<keyword evidence="2" id="KW-1185">Reference proteome</keyword>
<dbReference type="AlphaFoldDB" id="A0A835KMM5"/>
<evidence type="ECO:0000313" key="2">
    <source>
        <dbReference type="Proteomes" id="UP000636709"/>
    </source>
</evidence>
<gene>
    <name evidence="1" type="ORF">HU200_013091</name>
</gene>
<dbReference type="Proteomes" id="UP000636709">
    <property type="component" value="Unassembled WGS sequence"/>
</dbReference>
<sequence length="97" mass="10754">MPFPFAVASTQPARPDAAPFRIIIYRPFFPPVPSRMKIVVAARPVVNSSLAAAVFRTDRRLTCMHRYLRSVVSPCGGKRIRTSPHAKLLRIPSALPS</sequence>
<dbReference type="EMBL" id="JACEFO010001120">
    <property type="protein sequence ID" value="KAF8747957.1"/>
    <property type="molecule type" value="Genomic_DNA"/>
</dbReference>
<name>A0A835KMM5_9POAL</name>
<evidence type="ECO:0000313" key="1">
    <source>
        <dbReference type="EMBL" id="KAF8747957.1"/>
    </source>
</evidence>
<protein>
    <submittedName>
        <fullName evidence="1">Uncharacterized protein</fullName>
    </submittedName>
</protein>
<accession>A0A835KMM5</accession>
<proteinExistence type="predicted"/>
<dbReference type="OrthoDB" id="607529at2759"/>
<reference evidence="1" key="1">
    <citation type="submission" date="2020-07" db="EMBL/GenBank/DDBJ databases">
        <title>Genome sequence and genetic diversity analysis of an under-domesticated orphan crop, white fonio (Digitaria exilis).</title>
        <authorList>
            <person name="Bennetzen J.L."/>
            <person name="Chen S."/>
            <person name="Ma X."/>
            <person name="Wang X."/>
            <person name="Yssel A.E.J."/>
            <person name="Chaluvadi S.R."/>
            <person name="Johnson M."/>
            <person name="Gangashetty P."/>
            <person name="Hamidou F."/>
            <person name="Sanogo M.D."/>
            <person name="Zwaenepoel A."/>
            <person name="Wallace J."/>
            <person name="Van De Peer Y."/>
            <person name="Van Deynze A."/>
        </authorList>
    </citation>
    <scope>NUCLEOTIDE SEQUENCE</scope>
    <source>
        <tissue evidence="1">Leaves</tissue>
    </source>
</reference>